<dbReference type="Pfam" id="PF13458">
    <property type="entry name" value="Peripla_BP_6"/>
    <property type="match status" value="1"/>
</dbReference>
<dbReference type="PANTHER" id="PTHR30483:SF6">
    <property type="entry name" value="PERIPLASMIC BINDING PROTEIN OF ABC TRANSPORTER FOR NATURAL AMINO ACIDS"/>
    <property type="match status" value="1"/>
</dbReference>
<evidence type="ECO:0000256" key="2">
    <source>
        <dbReference type="ARBA" id="ARBA00022729"/>
    </source>
</evidence>
<keyword evidence="2 4" id="KW-0732">Signal</keyword>
<evidence type="ECO:0000256" key="1">
    <source>
        <dbReference type="ARBA" id="ARBA00010062"/>
    </source>
</evidence>
<sequence length="400" mass="42502">MKTILTLAAALLASSAISNAAELSGGSVKIGVMNDQSGTYSDFGGKGSVAAAEIAIEEFNPSAKGIKVELISADHQTKPDVASAMARKWYETEQVDAIADLTGSSVAIAVNNMARDLKKITLMTGPGTTALTNKECSPTGFHWGWDTYSQSVSSASALLDKGYKDWFILSADYAFGHQMVADLTRVVTEKGGKIVGSVKHPLGTMDFSSFLLQAQSSGAQLIALANGGADTVNALKQAADFGIAQNGQALAGMVVVMSDVKALGLQSAQGLTFATSYYWDRDERSRAFAKKFIERRGVMPGMIHAATYSAVLHYLKAIEAAGTDDATAVAAKMREMPVNDDFTQTGRIRADGRMITDMYLVQVKSPKDSKSEWDYFDVLSTIPAEQTAAPLSQTTCPTAK</sequence>
<dbReference type="AlphaFoldDB" id="A0A7W6K238"/>
<keyword evidence="3" id="KW-0813">Transport</keyword>
<dbReference type="RefSeq" id="WP_183792570.1">
    <property type="nucleotide sequence ID" value="NZ_JACIDU010000008.1"/>
</dbReference>
<dbReference type="InterPro" id="IPR028082">
    <property type="entry name" value="Peripla_BP_I"/>
</dbReference>
<dbReference type="InterPro" id="IPR051010">
    <property type="entry name" value="BCAA_transport"/>
</dbReference>
<evidence type="ECO:0000313" key="7">
    <source>
        <dbReference type="Proteomes" id="UP000584824"/>
    </source>
</evidence>
<evidence type="ECO:0000256" key="4">
    <source>
        <dbReference type="SAM" id="SignalP"/>
    </source>
</evidence>
<dbReference type="SUPFAM" id="SSF53822">
    <property type="entry name" value="Periplasmic binding protein-like I"/>
    <property type="match status" value="1"/>
</dbReference>
<dbReference type="Proteomes" id="UP000584824">
    <property type="component" value="Unassembled WGS sequence"/>
</dbReference>
<keyword evidence="7" id="KW-1185">Reference proteome</keyword>
<reference evidence="6 7" key="1">
    <citation type="submission" date="2020-08" db="EMBL/GenBank/DDBJ databases">
        <title>Genomic Encyclopedia of Type Strains, Phase IV (KMG-IV): sequencing the most valuable type-strain genomes for metagenomic binning, comparative biology and taxonomic classification.</title>
        <authorList>
            <person name="Goeker M."/>
        </authorList>
    </citation>
    <scope>NUCLEOTIDE SEQUENCE [LARGE SCALE GENOMIC DNA]</scope>
    <source>
        <strain evidence="6 7">DSM 26385</strain>
    </source>
</reference>
<proteinExistence type="inferred from homology"/>
<keyword evidence="3" id="KW-0029">Amino-acid transport</keyword>
<comment type="similarity">
    <text evidence="1">Belongs to the leucine-binding protein family.</text>
</comment>
<dbReference type="CDD" id="cd06327">
    <property type="entry name" value="PBP1_SBP-like"/>
    <property type="match status" value="1"/>
</dbReference>
<evidence type="ECO:0000256" key="3">
    <source>
        <dbReference type="ARBA" id="ARBA00022970"/>
    </source>
</evidence>
<feature type="chain" id="PRO_5031199221" evidence="4">
    <location>
        <begin position="21"/>
        <end position="400"/>
    </location>
</feature>
<evidence type="ECO:0000313" key="6">
    <source>
        <dbReference type="EMBL" id="MBB4103751.1"/>
    </source>
</evidence>
<name>A0A7W6K238_9HYPH</name>
<accession>A0A7W6K238</accession>
<protein>
    <submittedName>
        <fullName evidence="6">Branched-chain amino acid transport system substrate-binding protein</fullName>
    </submittedName>
</protein>
<feature type="signal peptide" evidence="4">
    <location>
        <begin position="1"/>
        <end position="20"/>
    </location>
</feature>
<dbReference type="EMBL" id="JACIDU010000008">
    <property type="protein sequence ID" value="MBB4103751.1"/>
    <property type="molecule type" value="Genomic_DNA"/>
</dbReference>
<dbReference type="Gene3D" id="3.40.50.2300">
    <property type="match status" value="2"/>
</dbReference>
<comment type="caution">
    <text evidence="6">The sequence shown here is derived from an EMBL/GenBank/DDBJ whole genome shotgun (WGS) entry which is preliminary data.</text>
</comment>
<evidence type="ECO:0000259" key="5">
    <source>
        <dbReference type="Pfam" id="PF13458"/>
    </source>
</evidence>
<feature type="domain" description="Leucine-binding protein" evidence="5">
    <location>
        <begin position="27"/>
        <end position="365"/>
    </location>
</feature>
<dbReference type="GO" id="GO:0006865">
    <property type="term" value="P:amino acid transport"/>
    <property type="evidence" value="ECO:0007669"/>
    <property type="project" value="UniProtKB-KW"/>
</dbReference>
<gene>
    <name evidence="6" type="ORF">GGQ66_002319</name>
</gene>
<dbReference type="InterPro" id="IPR028081">
    <property type="entry name" value="Leu-bd"/>
</dbReference>
<organism evidence="6 7">
    <name type="scientific">Allorhizobium borbori</name>
    <dbReference type="NCBI Taxonomy" id="485907"/>
    <lineage>
        <taxon>Bacteria</taxon>
        <taxon>Pseudomonadati</taxon>
        <taxon>Pseudomonadota</taxon>
        <taxon>Alphaproteobacteria</taxon>
        <taxon>Hyphomicrobiales</taxon>
        <taxon>Rhizobiaceae</taxon>
        <taxon>Rhizobium/Agrobacterium group</taxon>
        <taxon>Allorhizobium</taxon>
    </lineage>
</organism>
<dbReference type="PANTHER" id="PTHR30483">
    <property type="entry name" value="LEUCINE-SPECIFIC-BINDING PROTEIN"/>
    <property type="match status" value="1"/>
</dbReference>